<dbReference type="AlphaFoldDB" id="A0A926IEB1"/>
<comment type="caution">
    <text evidence="1">The sequence shown here is derived from an EMBL/GenBank/DDBJ whole genome shotgun (WGS) entry which is preliminary data.</text>
</comment>
<accession>A0A926IEB1</accession>
<evidence type="ECO:0000313" key="1">
    <source>
        <dbReference type="EMBL" id="MBC8579744.1"/>
    </source>
</evidence>
<reference evidence="1" key="1">
    <citation type="submission" date="2020-08" db="EMBL/GenBank/DDBJ databases">
        <title>Genome public.</title>
        <authorList>
            <person name="Liu C."/>
            <person name="Sun Q."/>
        </authorList>
    </citation>
    <scope>NUCLEOTIDE SEQUENCE</scope>
    <source>
        <strain evidence="1">NSJ-12</strain>
    </source>
</reference>
<dbReference type="InterPro" id="IPR017850">
    <property type="entry name" value="Alkaline_phosphatase_core_sf"/>
</dbReference>
<dbReference type="Gene3D" id="3.40.720.10">
    <property type="entry name" value="Alkaline Phosphatase, subunit A"/>
    <property type="match status" value="1"/>
</dbReference>
<dbReference type="SUPFAM" id="SSF53649">
    <property type="entry name" value="Alkaline phosphatase-like"/>
    <property type="match status" value="1"/>
</dbReference>
<keyword evidence="2" id="KW-1185">Reference proteome</keyword>
<dbReference type="RefSeq" id="WP_177668414.1">
    <property type="nucleotide sequence ID" value="NZ_JACRSY010000013.1"/>
</dbReference>
<evidence type="ECO:0000313" key="2">
    <source>
        <dbReference type="Proteomes" id="UP000655830"/>
    </source>
</evidence>
<proteinExistence type="predicted"/>
<dbReference type="EMBL" id="JACRSY010000013">
    <property type="protein sequence ID" value="MBC8579744.1"/>
    <property type="molecule type" value="Genomic_DNA"/>
</dbReference>
<dbReference type="Proteomes" id="UP000655830">
    <property type="component" value="Unassembled WGS sequence"/>
</dbReference>
<sequence>MSSKVILILVDGMRPDGILECGHPYLSALRQKSSYSFSASTIMPSVTLPCHTSLFFSVNADRHGITTNTWMPPVRPIEGICEIVSKFGKKAAMVYNWEELRDLSRPGSLAFSHYERIPHDHQTALENEQIMTDLTLSYIKKENPDFLFLYLGYVDAAGHNFGWMTPNYFEAVANASSCIEKLVTSLPEGYEVIITADHGGHDRGHGADIPEDMTIPIIGHGPSFTEAHEFSSANIKDIAPTITHLLGLPNAPEWEGKCLI</sequence>
<organism evidence="1 2">
    <name type="scientific">Zhenhengia yiwuensis</name>
    <dbReference type="NCBI Taxonomy" id="2763666"/>
    <lineage>
        <taxon>Bacteria</taxon>
        <taxon>Bacillati</taxon>
        <taxon>Bacillota</taxon>
        <taxon>Clostridia</taxon>
        <taxon>Lachnospirales</taxon>
        <taxon>Lachnospiraceae</taxon>
        <taxon>Zhenhengia</taxon>
    </lineage>
</organism>
<dbReference type="Pfam" id="PF01663">
    <property type="entry name" value="Phosphodiest"/>
    <property type="match status" value="1"/>
</dbReference>
<dbReference type="GO" id="GO:0016787">
    <property type="term" value="F:hydrolase activity"/>
    <property type="evidence" value="ECO:0007669"/>
    <property type="project" value="UniProtKB-ARBA"/>
</dbReference>
<name>A0A926IEB1_9FIRM</name>
<protein>
    <submittedName>
        <fullName evidence="1">Alkaline phosphatase family protein</fullName>
    </submittedName>
</protein>
<gene>
    <name evidence="1" type="ORF">H8718_09400</name>
</gene>
<dbReference type="InterPro" id="IPR002591">
    <property type="entry name" value="Phosphodiest/P_Trfase"/>
</dbReference>
<dbReference type="PANTHER" id="PTHR10151:SF120">
    <property type="entry name" value="BIS(5'-ADENOSYL)-TRIPHOSPHATASE"/>
    <property type="match status" value="1"/>
</dbReference>
<dbReference type="PANTHER" id="PTHR10151">
    <property type="entry name" value="ECTONUCLEOTIDE PYROPHOSPHATASE/PHOSPHODIESTERASE"/>
    <property type="match status" value="1"/>
</dbReference>